<dbReference type="RefSeq" id="WP_245871154.1">
    <property type="nucleotide sequence ID" value="NZ_FZPH01000009.1"/>
</dbReference>
<evidence type="ECO:0000313" key="1">
    <source>
        <dbReference type="EMBL" id="SNT55358.1"/>
    </source>
</evidence>
<dbReference type="AlphaFoldDB" id="A0A239NLX4"/>
<organism evidence="1 2">
    <name type="scientific">Asanoa hainanensis</name>
    <dbReference type="NCBI Taxonomy" id="560556"/>
    <lineage>
        <taxon>Bacteria</taxon>
        <taxon>Bacillati</taxon>
        <taxon>Actinomycetota</taxon>
        <taxon>Actinomycetes</taxon>
        <taxon>Micromonosporales</taxon>
        <taxon>Micromonosporaceae</taxon>
        <taxon>Asanoa</taxon>
    </lineage>
</organism>
<dbReference type="PIRSF" id="PIRSF017393">
    <property type="entry name" value="MTase_SAV2177"/>
    <property type="match status" value="1"/>
</dbReference>
<dbReference type="InterPro" id="IPR029063">
    <property type="entry name" value="SAM-dependent_MTases_sf"/>
</dbReference>
<protein>
    <submittedName>
        <fullName evidence="1">O-Methyltransferase involved in polyketide biosynthesis</fullName>
    </submittedName>
</protein>
<dbReference type="GO" id="GO:0008168">
    <property type="term" value="F:methyltransferase activity"/>
    <property type="evidence" value="ECO:0007669"/>
    <property type="project" value="UniProtKB-KW"/>
</dbReference>
<dbReference type="EMBL" id="FZPH01000009">
    <property type="protein sequence ID" value="SNT55358.1"/>
    <property type="molecule type" value="Genomic_DNA"/>
</dbReference>
<name>A0A239NLX4_9ACTN</name>
<keyword evidence="1" id="KW-0808">Transferase</keyword>
<dbReference type="SUPFAM" id="SSF53335">
    <property type="entry name" value="S-adenosyl-L-methionine-dependent methyltransferases"/>
    <property type="match status" value="1"/>
</dbReference>
<keyword evidence="2" id="KW-1185">Reference proteome</keyword>
<dbReference type="Gene3D" id="3.40.50.150">
    <property type="entry name" value="Vaccinia Virus protein VP39"/>
    <property type="match status" value="1"/>
</dbReference>
<dbReference type="GO" id="GO:0032259">
    <property type="term" value="P:methylation"/>
    <property type="evidence" value="ECO:0007669"/>
    <property type="project" value="UniProtKB-KW"/>
</dbReference>
<dbReference type="CDD" id="cd02440">
    <property type="entry name" value="AdoMet_MTases"/>
    <property type="match status" value="1"/>
</dbReference>
<gene>
    <name evidence="1" type="ORF">SAMN05421812_109208</name>
</gene>
<evidence type="ECO:0000313" key="2">
    <source>
        <dbReference type="Proteomes" id="UP000198362"/>
    </source>
</evidence>
<dbReference type="Pfam" id="PF04672">
    <property type="entry name" value="Methyltransf_19"/>
    <property type="match status" value="1"/>
</dbReference>
<reference evidence="1 2" key="1">
    <citation type="submission" date="2017-06" db="EMBL/GenBank/DDBJ databases">
        <authorList>
            <person name="Kim H.J."/>
            <person name="Triplett B.A."/>
        </authorList>
    </citation>
    <scope>NUCLEOTIDE SEQUENCE [LARGE SCALE GENOMIC DNA]</scope>
    <source>
        <strain evidence="1 2">CGMCC 4.5593</strain>
    </source>
</reference>
<dbReference type="Proteomes" id="UP000198362">
    <property type="component" value="Unassembled WGS sequence"/>
</dbReference>
<sequence>MDGPNETVRKAATSARMYDFYLGGAHNFAADRQAALKVIEQYPAVPAVARANRAFLGRAVRFLADAGVRQFLDIGSGIPTVGNVHEIAQRAAPDARVVYVDIDPVAVAESRELLHGNDRATAIHGDLRDPKAIVANQGLLDVTRPVAVVLAAVLHFVPDDTQAYGLVDELLAVLPAGSHLVVSHGAAETFGLGDERTAAARAVYTRQTSTAGKPRTKQEVERFFGSRCALVDPGVTWAPDWRPAAGDPTDFAYDTRRSGMWAAVGLVQAA</sequence>
<proteinExistence type="predicted"/>
<dbReference type="InterPro" id="IPR006764">
    <property type="entry name" value="SAM_dep_MeTrfase_SAV2177_type"/>
</dbReference>
<keyword evidence="1" id="KW-0489">Methyltransferase</keyword>
<accession>A0A239NLX4</accession>